<evidence type="ECO:0000313" key="1">
    <source>
        <dbReference type="EMBL" id="TWF91426.1"/>
    </source>
</evidence>
<organism evidence="1 2">
    <name type="scientific">Kitasatospora viridis</name>
    <dbReference type="NCBI Taxonomy" id="281105"/>
    <lineage>
        <taxon>Bacteria</taxon>
        <taxon>Bacillati</taxon>
        <taxon>Actinomycetota</taxon>
        <taxon>Actinomycetes</taxon>
        <taxon>Kitasatosporales</taxon>
        <taxon>Streptomycetaceae</taxon>
        <taxon>Kitasatospora</taxon>
    </lineage>
</organism>
<gene>
    <name evidence="1" type="ORF">FHX73_12541</name>
</gene>
<accession>A0A561TWD7</accession>
<dbReference type="Proteomes" id="UP000317940">
    <property type="component" value="Unassembled WGS sequence"/>
</dbReference>
<dbReference type="AlphaFoldDB" id="A0A561TWD7"/>
<sequence>MRIRVGGELARLEREAAIGQTEPSALTRGNVERELAAAAEQDPAFARELMEAVGALEEAKRAAGAQVVGHFLLAAAGGRDGTVVLWSRKGTYRA</sequence>
<keyword evidence="2" id="KW-1185">Reference proteome</keyword>
<dbReference type="EMBL" id="VIWT01000002">
    <property type="protein sequence ID" value="TWF91426.1"/>
    <property type="molecule type" value="Genomic_DNA"/>
</dbReference>
<dbReference type="RefSeq" id="WP_145909021.1">
    <property type="nucleotide sequence ID" value="NZ_BAAAMZ010000010.1"/>
</dbReference>
<protein>
    <submittedName>
        <fullName evidence="1">Uncharacterized protein</fullName>
    </submittedName>
</protein>
<comment type="caution">
    <text evidence="1">The sequence shown here is derived from an EMBL/GenBank/DDBJ whole genome shotgun (WGS) entry which is preliminary data.</text>
</comment>
<name>A0A561TWD7_9ACTN</name>
<evidence type="ECO:0000313" key="2">
    <source>
        <dbReference type="Proteomes" id="UP000317940"/>
    </source>
</evidence>
<reference evidence="1 2" key="1">
    <citation type="submission" date="2019-06" db="EMBL/GenBank/DDBJ databases">
        <title>Sequencing the genomes of 1000 actinobacteria strains.</title>
        <authorList>
            <person name="Klenk H.-P."/>
        </authorList>
    </citation>
    <scope>NUCLEOTIDE SEQUENCE [LARGE SCALE GENOMIC DNA]</scope>
    <source>
        <strain evidence="1 2">DSM 44826</strain>
    </source>
</reference>
<proteinExistence type="predicted"/>